<keyword evidence="4" id="KW-0488">Methylation</keyword>
<dbReference type="GO" id="GO:0015628">
    <property type="term" value="P:protein secretion by the type II secretion system"/>
    <property type="evidence" value="ECO:0007669"/>
    <property type="project" value="InterPro"/>
</dbReference>
<keyword evidence="3" id="KW-1003">Cell membrane</keyword>
<feature type="transmembrane region" description="Helical" evidence="9">
    <location>
        <begin position="12"/>
        <end position="33"/>
    </location>
</feature>
<dbReference type="NCBIfam" id="TIGR02532">
    <property type="entry name" value="IV_pilin_GFxxxE"/>
    <property type="match status" value="1"/>
</dbReference>
<evidence type="ECO:0000256" key="8">
    <source>
        <dbReference type="ARBA" id="ARBA00023136"/>
    </source>
</evidence>
<sequence>MKKICTQHGFTLIEVVIAMTILSWVLGSVLFLVSQYADERLMMRERFYGNQVAWNQLLNNYQKSRGWISVTQNINIELNGREEQGGQNWDWQLEVAPAMGRDLFRYQSRVSSADGSDIESTLTMYLLNAQSGPGRADNEDGGVNP</sequence>
<comment type="caution">
    <text evidence="11">The sequence shown here is derived from an EMBL/GenBank/DDBJ whole genome shotgun (WGS) entry which is preliminary data.</text>
</comment>
<dbReference type="Gene3D" id="3.30.1300.30">
    <property type="entry name" value="GSPII I/J protein-like"/>
    <property type="match status" value="1"/>
</dbReference>
<feature type="domain" description="Type II secretion system protein GspI C-terminal" evidence="10">
    <location>
        <begin position="43"/>
        <end position="124"/>
    </location>
</feature>
<evidence type="ECO:0000256" key="2">
    <source>
        <dbReference type="ARBA" id="ARBA00008358"/>
    </source>
</evidence>
<dbReference type="GO" id="GO:0005886">
    <property type="term" value="C:plasma membrane"/>
    <property type="evidence" value="ECO:0007669"/>
    <property type="project" value="UniProtKB-SubCell"/>
</dbReference>
<evidence type="ECO:0000256" key="4">
    <source>
        <dbReference type="ARBA" id="ARBA00022481"/>
    </source>
</evidence>
<evidence type="ECO:0000259" key="10">
    <source>
        <dbReference type="Pfam" id="PF02501"/>
    </source>
</evidence>
<organism evidence="11 12">
    <name type="scientific">SAR86 cluster bacterium</name>
    <dbReference type="NCBI Taxonomy" id="2030880"/>
    <lineage>
        <taxon>Bacteria</taxon>
        <taxon>Pseudomonadati</taxon>
        <taxon>Pseudomonadota</taxon>
        <taxon>Gammaproteobacteria</taxon>
        <taxon>SAR86 cluster</taxon>
    </lineage>
</organism>
<evidence type="ECO:0000256" key="6">
    <source>
        <dbReference type="ARBA" id="ARBA00022692"/>
    </source>
</evidence>
<keyword evidence="7 9" id="KW-1133">Transmembrane helix</keyword>
<reference evidence="12" key="1">
    <citation type="submission" date="2017-08" db="EMBL/GenBank/DDBJ databases">
        <title>A dynamic microbial community with high functional redundancy inhabits the cold, oxic subseafloor aquifer.</title>
        <authorList>
            <person name="Tully B.J."/>
            <person name="Wheat C.G."/>
            <person name="Glazer B.T."/>
            <person name="Huber J.A."/>
        </authorList>
    </citation>
    <scope>NUCLEOTIDE SEQUENCE [LARGE SCALE GENOMIC DNA]</scope>
</reference>
<dbReference type="PANTHER" id="PTHR38779">
    <property type="entry name" value="TYPE II SECRETION SYSTEM PROTEIN I-RELATED"/>
    <property type="match status" value="1"/>
</dbReference>
<evidence type="ECO:0000256" key="3">
    <source>
        <dbReference type="ARBA" id="ARBA00022475"/>
    </source>
</evidence>
<evidence type="ECO:0000313" key="11">
    <source>
        <dbReference type="EMBL" id="PCJ42767.1"/>
    </source>
</evidence>
<evidence type="ECO:0000256" key="9">
    <source>
        <dbReference type="SAM" id="Phobius"/>
    </source>
</evidence>
<dbReference type="SUPFAM" id="SSF54523">
    <property type="entry name" value="Pili subunits"/>
    <property type="match status" value="1"/>
</dbReference>
<proteinExistence type="inferred from homology"/>
<comment type="similarity">
    <text evidence="2">Belongs to the GSP I family.</text>
</comment>
<keyword evidence="8 9" id="KW-0472">Membrane</keyword>
<evidence type="ECO:0000313" key="12">
    <source>
        <dbReference type="Proteomes" id="UP000228987"/>
    </source>
</evidence>
<evidence type="ECO:0000256" key="7">
    <source>
        <dbReference type="ARBA" id="ARBA00022989"/>
    </source>
</evidence>
<keyword evidence="5" id="KW-0997">Cell inner membrane</keyword>
<dbReference type="GO" id="GO:0015627">
    <property type="term" value="C:type II protein secretion system complex"/>
    <property type="evidence" value="ECO:0007669"/>
    <property type="project" value="InterPro"/>
</dbReference>
<gene>
    <name evidence="11" type="ORF">COA71_04500</name>
</gene>
<dbReference type="Pfam" id="PF02501">
    <property type="entry name" value="T2SSI"/>
    <property type="match status" value="1"/>
</dbReference>
<evidence type="ECO:0000256" key="5">
    <source>
        <dbReference type="ARBA" id="ARBA00022519"/>
    </source>
</evidence>
<dbReference type="InterPro" id="IPR003413">
    <property type="entry name" value="T2SS_GspI_C"/>
</dbReference>
<dbReference type="AlphaFoldDB" id="A0A2A5CFW4"/>
<accession>A0A2A5CFW4</accession>
<dbReference type="Proteomes" id="UP000228987">
    <property type="component" value="Unassembled WGS sequence"/>
</dbReference>
<comment type="subcellular location">
    <subcellularLocation>
        <location evidence="1">Cell inner membrane</location>
        <topology evidence="1">Single-pass membrane protein</topology>
    </subcellularLocation>
</comment>
<dbReference type="InterPro" id="IPR045584">
    <property type="entry name" value="Pilin-like"/>
</dbReference>
<dbReference type="Pfam" id="PF07963">
    <property type="entry name" value="N_methyl"/>
    <property type="match status" value="1"/>
</dbReference>
<dbReference type="PANTHER" id="PTHR38779:SF2">
    <property type="entry name" value="TYPE II SECRETION SYSTEM PROTEIN I-RELATED"/>
    <property type="match status" value="1"/>
</dbReference>
<evidence type="ECO:0000256" key="1">
    <source>
        <dbReference type="ARBA" id="ARBA00004377"/>
    </source>
</evidence>
<dbReference type="InterPro" id="IPR010052">
    <property type="entry name" value="T2SS_protein-GspI"/>
</dbReference>
<dbReference type="InterPro" id="IPR012902">
    <property type="entry name" value="N_methyl_site"/>
</dbReference>
<dbReference type="PROSITE" id="PS00409">
    <property type="entry name" value="PROKAR_NTER_METHYL"/>
    <property type="match status" value="1"/>
</dbReference>
<keyword evidence="6 9" id="KW-0812">Transmembrane</keyword>
<dbReference type="EMBL" id="NVWI01000002">
    <property type="protein sequence ID" value="PCJ42767.1"/>
    <property type="molecule type" value="Genomic_DNA"/>
</dbReference>
<name>A0A2A5CFW4_9GAMM</name>
<protein>
    <recommendedName>
        <fullName evidence="10">Type II secretion system protein GspI C-terminal domain-containing protein</fullName>
    </recommendedName>
</protein>